<evidence type="ECO:0000259" key="1">
    <source>
        <dbReference type="Pfam" id="PF00848"/>
    </source>
</evidence>
<sequence>AENHGGDSYHASITHVSAMKVGVRNRINGVEFRDRQRRGGALAARTHYGHAMMVTPNMQWDEGGYLESIKEEMARHMGPERADTGLIAGTVFPNLAHAYVHNTIRVLHPRGPDKTEVWSYCLVDKEASAEARKLTMNYCRETFGPSGMY</sequence>
<dbReference type="Pfam" id="PF00848">
    <property type="entry name" value="Ring_hydroxyl_A"/>
    <property type="match status" value="1"/>
</dbReference>
<dbReference type="InterPro" id="IPR015879">
    <property type="entry name" value="Ring_hydroxy_dOase_asu_C_dom"/>
</dbReference>
<evidence type="ECO:0000313" key="2">
    <source>
        <dbReference type="EMBL" id="AAD53256.1"/>
    </source>
</evidence>
<feature type="domain" description="Aromatic-ring-hydroxylating dioxygenase alpha subunit C-terminal" evidence="1">
    <location>
        <begin position="3"/>
        <end position="132"/>
    </location>
</feature>
<dbReference type="SUPFAM" id="SSF55961">
    <property type="entry name" value="Bet v1-like"/>
    <property type="match status" value="1"/>
</dbReference>
<dbReference type="AlphaFoldDB" id="Q9RQA1"/>
<dbReference type="EMBL" id="AF125920">
    <property type="protein sequence ID" value="AAD53256.1"/>
    <property type="molecule type" value="Genomic_DNA"/>
</dbReference>
<feature type="non-terminal residue" evidence="2">
    <location>
        <position position="1"/>
    </location>
</feature>
<keyword evidence="2" id="KW-0560">Oxidoreductase</keyword>
<feature type="non-terminal residue" evidence="2">
    <location>
        <position position="149"/>
    </location>
</feature>
<organism evidence="2">
    <name type="scientific">Australian soil clone OD13</name>
    <dbReference type="NCBI Taxonomy" id="102923"/>
    <lineage>
        <taxon>Bacteria</taxon>
        <taxon>environmental samples</taxon>
    </lineage>
</organism>
<name>Q9RQA1_9BACT</name>
<dbReference type="GO" id="GO:0051537">
    <property type="term" value="F:2 iron, 2 sulfur cluster binding"/>
    <property type="evidence" value="ECO:0007669"/>
    <property type="project" value="InterPro"/>
</dbReference>
<dbReference type="Gene3D" id="3.90.380.10">
    <property type="entry name" value="Naphthalene 1,2-dioxygenase Alpha Subunit, Chain A, domain 1"/>
    <property type="match status" value="1"/>
</dbReference>
<accession>Q9RQA1</accession>
<keyword evidence="2" id="KW-0223">Dioxygenase</keyword>
<protein>
    <submittedName>
        <fullName evidence="2">Dioxygenase alpha subunit</fullName>
    </submittedName>
</protein>
<proteinExistence type="predicted"/>
<dbReference type="GO" id="GO:0005506">
    <property type="term" value="F:iron ion binding"/>
    <property type="evidence" value="ECO:0007669"/>
    <property type="project" value="InterPro"/>
</dbReference>
<reference evidence="2" key="1">
    <citation type="journal article" date="2000" name="Environ. Microbiol.">
        <title>Novel forms of ring-hydroxylating dioxygenases are widespread in pristine and contaminated soils.</title>
        <authorList>
            <person name="Yeates C."/>
            <person name="Holmes A.J."/>
            <person name="Gillings M.R."/>
        </authorList>
    </citation>
    <scope>NUCLEOTIDE SEQUENCE</scope>
</reference>
<dbReference type="GO" id="GO:0051213">
    <property type="term" value="F:dioxygenase activity"/>
    <property type="evidence" value="ECO:0007669"/>
    <property type="project" value="UniProtKB-KW"/>
</dbReference>